<keyword evidence="6" id="KW-0805">Transcription regulation</keyword>
<evidence type="ECO:0000256" key="9">
    <source>
        <dbReference type="ARBA" id="ARBA00023242"/>
    </source>
</evidence>
<feature type="region of interest" description="Disordered" evidence="11">
    <location>
        <begin position="185"/>
        <end position="205"/>
    </location>
</feature>
<feature type="domain" description="Helicase ATP-binding" evidence="13">
    <location>
        <begin position="547"/>
        <end position="712"/>
    </location>
</feature>
<dbReference type="Gene3D" id="3.40.50.10810">
    <property type="entry name" value="Tandem AAA-ATPase domain"/>
    <property type="match status" value="1"/>
</dbReference>
<proteinExistence type="predicted"/>
<keyword evidence="5" id="KW-0067">ATP-binding</keyword>
<evidence type="ECO:0000256" key="11">
    <source>
        <dbReference type="SAM" id="MobiDB-lite"/>
    </source>
</evidence>
<evidence type="ECO:0000259" key="12">
    <source>
        <dbReference type="PROSITE" id="PS50014"/>
    </source>
</evidence>
<organism evidence="17 18">
    <name type="scientific">Plectosphaerella plurivora</name>
    <dbReference type="NCBI Taxonomy" id="936078"/>
    <lineage>
        <taxon>Eukaryota</taxon>
        <taxon>Fungi</taxon>
        <taxon>Dikarya</taxon>
        <taxon>Ascomycota</taxon>
        <taxon>Pezizomycotina</taxon>
        <taxon>Sordariomycetes</taxon>
        <taxon>Hypocreomycetidae</taxon>
        <taxon>Glomerellales</taxon>
        <taxon>Plectosphaerellaceae</taxon>
        <taxon>Plectosphaerella</taxon>
    </lineage>
</organism>
<dbReference type="Pfam" id="PF00271">
    <property type="entry name" value="Helicase_C"/>
    <property type="match status" value="1"/>
</dbReference>
<dbReference type="Gene3D" id="1.20.5.170">
    <property type="match status" value="1"/>
</dbReference>
<gene>
    <name evidence="17" type="ORF">F5X68DRAFT_161955</name>
</gene>
<evidence type="ECO:0000259" key="15">
    <source>
        <dbReference type="PROSITE" id="PS51204"/>
    </source>
</evidence>
<evidence type="ECO:0000256" key="8">
    <source>
        <dbReference type="ARBA" id="ARBA00023163"/>
    </source>
</evidence>
<dbReference type="Gene3D" id="1.20.920.10">
    <property type="entry name" value="Bromodomain-like"/>
    <property type="match status" value="1"/>
</dbReference>
<feature type="compositionally biased region" description="Polar residues" evidence="11">
    <location>
        <begin position="185"/>
        <end position="201"/>
    </location>
</feature>
<dbReference type="GO" id="GO:0016787">
    <property type="term" value="F:hydrolase activity"/>
    <property type="evidence" value="ECO:0007669"/>
    <property type="project" value="UniProtKB-KW"/>
</dbReference>
<dbReference type="SMART" id="SM00951">
    <property type="entry name" value="QLQ"/>
    <property type="match status" value="1"/>
</dbReference>
<dbReference type="PROSITE" id="PS51204">
    <property type="entry name" value="HSA"/>
    <property type="match status" value="1"/>
</dbReference>
<dbReference type="PROSITE" id="PS51192">
    <property type="entry name" value="HELICASE_ATP_BIND_1"/>
    <property type="match status" value="1"/>
</dbReference>
<dbReference type="PROSITE" id="PS51666">
    <property type="entry name" value="QLQ"/>
    <property type="match status" value="1"/>
</dbReference>
<dbReference type="PRINTS" id="PR00503">
    <property type="entry name" value="BROMODOMAIN"/>
</dbReference>
<keyword evidence="7 10" id="KW-0103">Bromodomain</keyword>
<accession>A0A9P8V0Q7</accession>
<dbReference type="SMART" id="SM00490">
    <property type="entry name" value="HELICc"/>
    <property type="match status" value="1"/>
</dbReference>
<feature type="region of interest" description="Disordered" evidence="11">
    <location>
        <begin position="33"/>
        <end position="131"/>
    </location>
</feature>
<dbReference type="InterPro" id="IPR027417">
    <property type="entry name" value="P-loop_NTPase"/>
</dbReference>
<evidence type="ECO:0000256" key="2">
    <source>
        <dbReference type="ARBA" id="ARBA00022741"/>
    </source>
</evidence>
<feature type="domain" description="Bromo" evidence="12">
    <location>
        <begin position="1266"/>
        <end position="1336"/>
    </location>
</feature>
<dbReference type="Gene3D" id="3.40.50.300">
    <property type="entry name" value="P-loop containing nucleotide triphosphate hydrolases"/>
    <property type="match status" value="1"/>
</dbReference>
<keyword evidence="4" id="KW-0347">Helicase</keyword>
<dbReference type="FunFam" id="3.40.50.10810:FF:000008">
    <property type="entry name" value="Chromatin structure-remodeling complex subunit snf21"/>
    <property type="match status" value="1"/>
</dbReference>
<feature type="domain" description="QLQ" evidence="16">
    <location>
        <begin position="130"/>
        <end position="165"/>
    </location>
</feature>
<dbReference type="GO" id="GO:0042393">
    <property type="term" value="F:histone binding"/>
    <property type="evidence" value="ECO:0007669"/>
    <property type="project" value="InterPro"/>
</dbReference>
<evidence type="ECO:0000256" key="6">
    <source>
        <dbReference type="ARBA" id="ARBA00023015"/>
    </source>
</evidence>
<dbReference type="InterPro" id="IPR049730">
    <property type="entry name" value="SNF2/RAD54-like_C"/>
</dbReference>
<feature type="domain" description="HSA" evidence="15">
    <location>
        <begin position="366"/>
        <end position="438"/>
    </location>
</feature>
<comment type="subcellular location">
    <subcellularLocation>
        <location evidence="1">Nucleus</location>
    </subcellularLocation>
</comment>
<dbReference type="InterPro" id="IPR036427">
    <property type="entry name" value="Bromodomain-like_sf"/>
</dbReference>
<feature type="compositionally biased region" description="Polar residues" evidence="11">
    <location>
        <begin position="1164"/>
        <end position="1173"/>
    </location>
</feature>
<dbReference type="GO" id="GO:0006338">
    <property type="term" value="P:chromatin remodeling"/>
    <property type="evidence" value="ECO:0007669"/>
    <property type="project" value="UniProtKB-ARBA"/>
</dbReference>
<dbReference type="PROSITE" id="PS50014">
    <property type="entry name" value="BROMODOMAIN_2"/>
    <property type="match status" value="1"/>
</dbReference>
<dbReference type="Pfam" id="PF08880">
    <property type="entry name" value="QLQ"/>
    <property type="match status" value="1"/>
</dbReference>
<dbReference type="GO" id="GO:0004386">
    <property type="term" value="F:helicase activity"/>
    <property type="evidence" value="ECO:0007669"/>
    <property type="project" value="UniProtKB-KW"/>
</dbReference>
<evidence type="ECO:0000259" key="16">
    <source>
        <dbReference type="PROSITE" id="PS51666"/>
    </source>
</evidence>
<evidence type="ECO:0000256" key="3">
    <source>
        <dbReference type="ARBA" id="ARBA00022801"/>
    </source>
</evidence>
<feature type="compositionally biased region" description="Basic and acidic residues" evidence="11">
    <location>
        <begin position="1358"/>
        <end position="1372"/>
    </location>
</feature>
<keyword evidence="3" id="KW-0378">Hydrolase</keyword>
<dbReference type="InterPro" id="IPR014978">
    <property type="entry name" value="Gln-Leu-Gln_QLQ"/>
</dbReference>
<evidence type="ECO:0000313" key="17">
    <source>
        <dbReference type="EMBL" id="KAH6661934.1"/>
    </source>
</evidence>
<dbReference type="Pfam" id="PF14619">
    <property type="entry name" value="SnAC"/>
    <property type="match status" value="1"/>
</dbReference>
<feature type="compositionally biased region" description="Low complexity" evidence="11">
    <location>
        <begin position="59"/>
        <end position="100"/>
    </location>
</feature>
<feature type="region of interest" description="Disordered" evidence="11">
    <location>
        <begin position="1130"/>
        <end position="1233"/>
    </location>
</feature>
<feature type="domain" description="Helicase C-terminal" evidence="14">
    <location>
        <begin position="858"/>
        <end position="1021"/>
    </location>
</feature>
<dbReference type="SUPFAM" id="SSF52540">
    <property type="entry name" value="P-loop containing nucleoside triphosphate hydrolases"/>
    <property type="match status" value="2"/>
</dbReference>
<evidence type="ECO:0000259" key="14">
    <source>
        <dbReference type="PROSITE" id="PS51194"/>
    </source>
</evidence>
<keyword evidence="18" id="KW-1185">Reference proteome</keyword>
<feature type="compositionally biased region" description="Low complexity" evidence="11">
    <location>
        <begin position="108"/>
        <end position="131"/>
    </location>
</feature>
<dbReference type="GO" id="GO:0005634">
    <property type="term" value="C:nucleus"/>
    <property type="evidence" value="ECO:0007669"/>
    <property type="project" value="UniProtKB-SubCell"/>
</dbReference>
<feature type="region of interest" description="Disordered" evidence="11">
    <location>
        <begin position="1358"/>
        <end position="1420"/>
    </location>
</feature>
<feature type="compositionally biased region" description="Polar residues" evidence="11">
    <location>
        <begin position="1374"/>
        <end position="1387"/>
    </location>
</feature>
<evidence type="ECO:0000313" key="18">
    <source>
        <dbReference type="Proteomes" id="UP000770015"/>
    </source>
</evidence>
<dbReference type="Pfam" id="PF07529">
    <property type="entry name" value="HSA"/>
    <property type="match status" value="1"/>
</dbReference>
<dbReference type="Proteomes" id="UP000770015">
    <property type="component" value="Unassembled WGS sequence"/>
</dbReference>
<dbReference type="InterPro" id="IPR000330">
    <property type="entry name" value="SNF2_N"/>
</dbReference>
<protein>
    <submittedName>
        <fullName evidence="17">SNF2 family ATP-dependent chromatin-remodeling factor snf21</fullName>
    </submittedName>
</protein>
<keyword evidence="2" id="KW-0547">Nucleotide-binding</keyword>
<dbReference type="CDD" id="cd18793">
    <property type="entry name" value="SF2_C_SNF"/>
    <property type="match status" value="1"/>
</dbReference>
<keyword evidence="8" id="KW-0804">Transcription</keyword>
<comment type="caution">
    <text evidence="17">The sequence shown here is derived from an EMBL/GenBank/DDBJ whole genome shotgun (WGS) entry which is preliminary data.</text>
</comment>
<dbReference type="InterPro" id="IPR014001">
    <property type="entry name" value="Helicase_ATP-bd"/>
</dbReference>
<keyword evidence="9" id="KW-0539">Nucleus</keyword>
<dbReference type="GO" id="GO:0006366">
    <property type="term" value="P:transcription by RNA polymerase II"/>
    <property type="evidence" value="ECO:0007669"/>
    <property type="project" value="UniProtKB-ARBA"/>
</dbReference>
<dbReference type="PANTHER" id="PTHR10799">
    <property type="entry name" value="SNF2/RAD54 HELICASE FAMILY"/>
    <property type="match status" value="1"/>
</dbReference>
<dbReference type="Pfam" id="PF00439">
    <property type="entry name" value="Bromodomain"/>
    <property type="match status" value="1"/>
</dbReference>
<dbReference type="InterPro" id="IPR029295">
    <property type="entry name" value="SnAC"/>
</dbReference>
<dbReference type="InterPro" id="IPR038718">
    <property type="entry name" value="SNF2-like_sf"/>
</dbReference>
<evidence type="ECO:0000256" key="7">
    <source>
        <dbReference type="ARBA" id="ARBA00023117"/>
    </source>
</evidence>
<dbReference type="CDD" id="cd17996">
    <property type="entry name" value="DEXHc_SMARCA2_SMARCA4"/>
    <property type="match status" value="1"/>
</dbReference>
<dbReference type="OrthoDB" id="5857104at2759"/>
<dbReference type="SMART" id="SM00487">
    <property type="entry name" value="DEXDc"/>
    <property type="match status" value="1"/>
</dbReference>
<dbReference type="InterPro" id="IPR014012">
    <property type="entry name" value="HSA_dom"/>
</dbReference>
<dbReference type="SMART" id="SM01314">
    <property type="entry name" value="SnAC"/>
    <property type="match status" value="1"/>
</dbReference>
<dbReference type="EMBL" id="JAGSXJ010000048">
    <property type="protein sequence ID" value="KAH6661934.1"/>
    <property type="molecule type" value="Genomic_DNA"/>
</dbReference>
<sequence>MASATQGPPGVHLPGAGGVPVTLTQQQAQEMLSKLKQMRDNGIPQTDPEYKQTHQVLLQFQQHANQMRQRQQQWQAQQQQKQQAQQQQAQAQGQQQQQPPQAQPPQPNGNAVNGAQPAAAPAAAPAPPNHFNASQLSMLRSQIQAFKLLSKNAGVPQQVQQIIFAQREQRKAMAAKAALMAASSTVSTPAVTDKPQTNGTPQPADPASTLPLGPVFNSVQAPYNSLRPQKKEISYFEHKLRANRKIIPGILPVGIDAEELRHQRDRSIKNRMAARYQELKNLPVNLAHWDSSNPEVVVDDSVRLRNIIEFKMLGLYQKQTLLREKIGRQMMTYDNLAMTTNRSSYRRAKKMTVREARITEKLEKQQRDARENREKKRHVDFLQAVVQRRSELFKQTDREKAGAAKLGRIMLLQHQNIEKEEQKRIERTAKQRLQALKANDEEAYLKLLDQAKDTRITHLLRQTDGFLHQLAASVKSQQRRAAENYGDGEFPVEEEEEEIETEDEEAVRKIDYYAVAHRIKEEVTEQANILVGGTLKEYQIKGLQWMISLYNNNLNGILADEMGLGKTIQTISLITYLIERKKQDGPYLVIVPLSTLTNWNLEFEKWAPSVSKVVYKGPPNTRKLQQEKIRQGRFQVLLTTYEYIIKDRPILSKIKWFHMIIDEGHRMKNQNSKLSYTIQQYYSTRYRLILTGTPLQNNLGELWAMLNFVLPTIFKSSTTFDEWFNTPFANTGGQDKMALTEEEQILVIRRLHKVLRPFLLRRLKKDVEKDLPDKTEKVIKCKFSALQTKLYKQMVTHNKIAVGDGQGGKLAARGLSNMIMQLRKLCNHPFVFGEVENVMNPLNISNDNLWRTAGKFELLDRILPKYQATGHRVLMFFQMTAIMDIMEDYLRYKQMEYMRLDGTTKSDERSDLLREFNAPDSKYFMFLLSTRAGGLGLNLQTADTVIIYDSDWNPHQDLQAQDRAHRIGQKNEVRILRLISSNSVEEKILERARYKLDMDGKIIQAGRFDNKSTETDRDAMLRTLLETTDVGESAEQDEMDDEELNLMLARSDDELLVFQKLDEERRAHPVYGENLGKKAKSRLMGEDELPDIYLAEGNPEEEPEEMVLGRGARERTKVKYDDGLTEEQWLMAVDDDDDSPEAAAARKQARKERRENKAGRGGSAENSPPASRASSEEIEMETPKKRGRKAGGKNQEKRKAEDGDDEPPAKKRRGPQGRPKAVTTASSGGKQHKALLQKSLRTLYDKLMAVELDDPEPPEDDESDAGKRLIIGPFIALPPKRDFPDYYLIIPSPISMKQIDTKIKKDKYTCLSDMRADVNLMFSNCQTFNEPASLLYQDSQVLHKTFQEDFAKMLEDTPELRELEPGSTKDESVPPSTGAATPQTSSAPRIKLISSGANGAAKQEPNGASNGAGGGGSDEE</sequence>
<dbReference type="PROSITE" id="PS51194">
    <property type="entry name" value="HELICASE_CTER"/>
    <property type="match status" value="1"/>
</dbReference>
<evidence type="ECO:0000259" key="13">
    <source>
        <dbReference type="PROSITE" id="PS51192"/>
    </source>
</evidence>
<dbReference type="GO" id="GO:0006355">
    <property type="term" value="P:regulation of DNA-templated transcription"/>
    <property type="evidence" value="ECO:0007669"/>
    <property type="project" value="InterPro"/>
</dbReference>
<dbReference type="InterPro" id="IPR001487">
    <property type="entry name" value="Bromodomain"/>
</dbReference>
<evidence type="ECO:0000256" key="4">
    <source>
        <dbReference type="ARBA" id="ARBA00022806"/>
    </source>
</evidence>
<dbReference type="SUPFAM" id="SSF47370">
    <property type="entry name" value="Bromodomain"/>
    <property type="match status" value="1"/>
</dbReference>
<dbReference type="Pfam" id="PF00176">
    <property type="entry name" value="SNF2-rel_dom"/>
    <property type="match status" value="1"/>
</dbReference>
<dbReference type="SMART" id="SM00297">
    <property type="entry name" value="BROMO"/>
    <property type="match status" value="1"/>
</dbReference>
<evidence type="ECO:0000256" key="10">
    <source>
        <dbReference type="PROSITE-ProRule" id="PRU00035"/>
    </source>
</evidence>
<dbReference type="GO" id="GO:0005524">
    <property type="term" value="F:ATP binding"/>
    <property type="evidence" value="ECO:0007669"/>
    <property type="project" value="UniProtKB-KW"/>
</dbReference>
<name>A0A9P8V0Q7_9PEZI</name>
<dbReference type="InterPro" id="IPR001650">
    <property type="entry name" value="Helicase_C-like"/>
</dbReference>
<reference evidence="17" key="1">
    <citation type="journal article" date="2021" name="Nat. Commun.">
        <title>Genetic determinants of endophytism in the Arabidopsis root mycobiome.</title>
        <authorList>
            <person name="Mesny F."/>
            <person name="Miyauchi S."/>
            <person name="Thiergart T."/>
            <person name="Pickel B."/>
            <person name="Atanasova L."/>
            <person name="Karlsson M."/>
            <person name="Huettel B."/>
            <person name="Barry K.W."/>
            <person name="Haridas S."/>
            <person name="Chen C."/>
            <person name="Bauer D."/>
            <person name="Andreopoulos W."/>
            <person name="Pangilinan J."/>
            <person name="LaButti K."/>
            <person name="Riley R."/>
            <person name="Lipzen A."/>
            <person name="Clum A."/>
            <person name="Drula E."/>
            <person name="Henrissat B."/>
            <person name="Kohler A."/>
            <person name="Grigoriev I.V."/>
            <person name="Martin F.M."/>
            <person name="Hacquard S."/>
        </authorList>
    </citation>
    <scope>NUCLEOTIDE SEQUENCE</scope>
    <source>
        <strain evidence="17">MPI-SDFR-AT-0117</strain>
    </source>
</reference>
<feature type="compositionally biased region" description="Gly residues" evidence="11">
    <location>
        <begin position="1410"/>
        <end position="1420"/>
    </location>
</feature>
<evidence type="ECO:0000256" key="5">
    <source>
        <dbReference type="ARBA" id="ARBA00022840"/>
    </source>
</evidence>
<evidence type="ECO:0000256" key="1">
    <source>
        <dbReference type="ARBA" id="ARBA00004123"/>
    </source>
</evidence>
<dbReference type="FunFam" id="3.40.50.300:FF:000843">
    <property type="entry name" value="Chromatin structure-remodeling complex subunit snf21"/>
    <property type="match status" value="1"/>
</dbReference>